<evidence type="ECO:0000313" key="4">
    <source>
        <dbReference type="EMBL" id="OAB44452.1"/>
    </source>
</evidence>
<dbReference type="GO" id="GO:0016791">
    <property type="term" value="F:phosphatase activity"/>
    <property type="evidence" value="ECO:0007669"/>
    <property type="project" value="TreeGrafter"/>
</dbReference>
<evidence type="ECO:0000256" key="2">
    <source>
        <dbReference type="ARBA" id="ARBA00023235"/>
    </source>
</evidence>
<protein>
    <submittedName>
        <fullName evidence="4">Phosphoglycerate mutase</fullName>
    </submittedName>
</protein>
<dbReference type="Gene3D" id="3.40.50.1240">
    <property type="entry name" value="Phosphoglycerate mutase-like"/>
    <property type="match status" value="1"/>
</dbReference>
<dbReference type="SMART" id="SM00855">
    <property type="entry name" value="PGAM"/>
    <property type="match status" value="1"/>
</dbReference>
<comment type="caution">
    <text evidence="4">The sequence shown here is derived from an EMBL/GenBank/DDBJ whole genome shotgun (WGS) entry which is preliminary data.</text>
</comment>
<evidence type="ECO:0000256" key="3">
    <source>
        <dbReference type="PIRSR" id="PIRSR613078-2"/>
    </source>
</evidence>
<dbReference type="PROSITE" id="PS00175">
    <property type="entry name" value="PG_MUTASE"/>
    <property type="match status" value="1"/>
</dbReference>
<keyword evidence="1" id="KW-0324">Glycolysis</keyword>
<dbReference type="Proteomes" id="UP000076967">
    <property type="component" value="Unassembled WGS sequence"/>
</dbReference>
<accession>A0A168MAX2</accession>
<dbReference type="InterPro" id="IPR001345">
    <property type="entry name" value="PG/BPGM_mutase_AS"/>
</dbReference>
<reference evidence="4 5" key="1">
    <citation type="submission" date="2016-03" db="EMBL/GenBank/DDBJ databases">
        <title>Draft genome sequence of Paenibacillus glacialis DSM 22343.</title>
        <authorList>
            <person name="Shin S.-K."/>
            <person name="Yi H."/>
        </authorList>
    </citation>
    <scope>NUCLEOTIDE SEQUENCE [LARGE SCALE GENOMIC DNA]</scope>
    <source>
        <strain evidence="4 5">DSM 22343</strain>
    </source>
</reference>
<feature type="binding site" evidence="3">
    <location>
        <position position="59"/>
    </location>
    <ligand>
        <name>substrate</name>
    </ligand>
</feature>
<organism evidence="4 5">
    <name type="scientific">Paenibacillus glacialis</name>
    <dbReference type="NCBI Taxonomy" id="494026"/>
    <lineage>
        <taxon>Bacteria</taxon>
        <taxon>Bacillati</taxon>
        <taxon>Bacillota</taxon>
        <taxon>Bacilli</taxon>
        <taxon>Bacillales</taxon>
        <taxon>Paenibacillaceae</taxon>
        <taxon>Paenibacillus</taxon>
    </lineage>
</organism>
<dbReference type="InterPro" id="IPR029033">
    <property type="entry name" value="His_PPase_superfam"/>
</dbReference>
<dbReference type="SUPFAM" id="SSF53254">
    <property type="entry name" value="Phosphoglycerate mutase-like"/>
    <property type="match status" value="1"/>
</dbReference>
<dbReference type="InterPro" id="IPR050275">
    <property type="entry name" value="PGM_Phosphatase"/>
</dbReference>
<keyword evidence="5" id="KW-1185">Reference proteome</keyword>
<dbReference type="PANTHER" id="PTHR48100">
    <property type="entry name" value="BROAD-SPECIFICITY PHOSPHATASE YOR283W-RELATED"/>
    <property type="match status" value="1"/>
</dbReference>
<dbReference type="Pfam" id="PF00300">
    <property type="entry name" value="His_Phos_1"/>
    <property type="match status" value="1"/>
</dbReference>
<proteinExistence type="predicted"/>
<name>A0A168MAX2_9BACL</name>
<gene>
    <name evidence="4" type="ORF">PGLA_07295</name>
</gene>
<dbReference type="RefSeq" id="WP_068530909.1">
    <property type="nucleotide sequence ID" value="NZ_LVJH01000007.1"/>
</dbReference>
<dbReference type="OrthoDB" id="9782128at2"/>
<dbReference type="GO" id="GO:0005737">
    <property type="term" value="C:cytoplasm"/>
    <property type="evidence" value="ECO:0007669"/>
    <property type="project" value="TreeGrafter"/>
</dbReference>
<dbReference type="InterPro" id="IPR013078">
    <property type="entry name" value="His_Pase_superF_clade-1"/>
</dbReference>
<dbReference type="EMBL" id="LVJH01000007">
    <property type="protein sequence ID" value="OAB44452.1"/>
    <property type="molecule type" value="Genomic_DNA"/>
</dbReference>
<feature type="binding site" evidence="3">
    <location>
        <begin position="9"/>
        <end position="16"/>
    </location>
    <ligand>
        <name>substrate</name>
    </ligand>
</feature>
<keyword evidence="2" id="KW-0413">Isomerase</keyword>
<dbReference type="AlphaFoldDB" id="A0A168MAX2"/>
<evidence type="ECO:0000313" key="5">
    <source>
        <dbReference type="Proteomes" id="UP000076967"/>
    </source>
</evidence>
<evidence type="ECO:0000256" key="1">
    <source>
        <dbReference type="ARBA" id="ARBA00023152"/>
    </source>
</evidence>
<dbReference type="PIRSF" id="PIRSF000709">
    <property type="entry name" value="6PFK_2-Ptase"/>
    <property type="match status" value="1"/>
</dbReference>
<dbReference type="CDD" id="cd07067">
    <property type="entry name" value="HP_PGM_like"/>
    <property type="match status" value="1"/>
</dbReference>
<dbReference type="STRING" id="494026.PGLA_07295"/>
<dbReference type="PANTHER" id="PTHR48100:SF1">
    <property type="entry name" value="HISTIDINE PHOSPHATASE FAMILY PROTEIN-RELATED"/>
    <property type="match status" value="1"/>
</dbReference>
<sequence length="205" mass="23312">METTLYLTRHGQTEWNLVKKMQGHKDSPLTQFGVQQALWLGERLSTVPFDAIYCSSSPRAITTAGMISGNRSTEIVKLDSLKEINMGLWEGQLIEQITQDFPIQFGQFFNEPHLYQPTGQGESYSELINRALPAIQDILTKHKGQQVLIVTHRITLKAIMSFFMNKQLHEIGTMPDIHPTALCKVTIHNDVLNVELYGDTAHYRE</sequence>